<dbReference type="EMBL" id="BJYF01000032">
    <property type="protein sequence ID" value="GEN61302.1"/>
    <property type="molecule type" value="Genomic_DNA"/>
</dbReference>
<dbReference type="CDD" id="cd04164">
    <property type="entry name" value="trmE"/>
    <property type="match status" value="1"/>
</dbReference>
<keyword evidence="3 7" id="KW-0547">Nucleotide-binding</keyword>
<keyword evidence="7" id="KW-0460">Magnesium</keyword>
<dbReference type="Pfam" id="PF12631">
    <property type="entry name" value="MnmE_helical"/>
    <property type="match status" value="1"/>
</dbReference>
<dbReference type="Pfam" id="PF01926">
    <property type="entry name" value="MMR_HSR1"/>
    <property type="match status" value="1"/>
</dbReference>
<keyword evidence="7" id="KW-0479">Metal-binding</keyword>
<dbReference type="GO" id="GO:0046872">
    <property type="term" value="F:metal ion binding"/>
    <property type="evidence" value="ECO:0007669"/>
    <property type="project" value="UniProtKB-KW"/>
</dbReference>
<sequence>MIKATPAGSGETRDNETPDRRAPTIFALATGAGRAAIAVMRVSGDGCGAILTRMLGGPPTPRRAVLRKLWRDAATQNDHLDDALVLWFPGPSSYTGEDSFELHLHAGPAIISAVADALVAEGARPAEPGEFTRRAFLNGRVDLVEAEGVADLIEAETEAQRRQALTQTDGRLSALYHEWADRLRSVLARQEALIDFPDEDLPPEVEDALITDITALREEIAAHLADGARGERIRRGLSFSIVGPPNAGKSSLLNWLAERDAAIVSPIAGTTRDAIEVAIVLAGVKVTLVDTAGIRETSDPIEAEGVRRAMFHVEHSDCVVQIFAADAPPDTETTPLPDAIVVCNKIDLAPAPARFGEISVSGVSVRTGQGLDDLRETLELKALALTSGSGAPPLTRARHRAAADEVYAALSAALAQPWAEMRGEELRLAMRALGRLTGEVGVEDILDTVFGQFCIGK</sequence>
<dbReference type="InterPro" id="IPR031168">
    <property type="entry name" value="G_TrmE"/>
</dbReference>
<evidence type="ECO:0000259" key="10">
    <source>
        <dbReference type="PROSITE" id="PS51709"/>
    </source>
</evidence>
<dbReference type="InterPro" id="IPR004520">
    <property type="entry name" value="GTPase_MnmE"/>
</dbReference>
<evidence type="ECO:0000256" key="5">
    <source>
        <dbReference type="ARBA" id="ARBA00022958"/>
    </source>
</evidence>
<dbReference type="InterPro" id="IPR025867">
    <property type="entry name" value="MnmE_helical"/>
</dbReference>
<evidence type="ECO:0000256" key="2">
    <source>
        <dbReference type="ARBA" id="ARBA00022694"/>
    </source>
</evidence>
<dbReference type="OrthoDB" id="9805918at2"/>
<dbReference type="NCBIfam" id="TIGR00450">
    <property type="entry name" value="mnmE_trmE_thdF"/>
    <property type="match status" value="1"/>
</dbReference>
<feature type="binding site" evidence="7">
    <location>
        <begin position="265"/>
        <end position="271"/>
    </location>
    <ligand>
        <name>GTP</name>
        <dbReference type="ChEBI" id="CHEBI:37565"/>
    </ligand>
</feature>
<dbReference type="GO" id="GO:0005525">
    <property type="term" value="F:GTP binding"/>
    <property type="evidence" value="ECO:0007669"/>
    <property type="project" value="UniProtKB-UniRule"/>
</dbReference>
<dbReference type="NCBIfam" id="TIGR00231">
    <property type="entry name" value="small_GTP"/>
    <property type="match status" value="1"/>
</dbReference>
<dbReference type="Gene3D" id="3.40.50.300">
    <property type="entry name" value="P-loop containing nucleotide triphosphate hydrolases"/>
    <property type="match status" value="1"/>
</dbReference>
<comment type="function">
    <text evidence="7">Exhibits a very high intrinsic GTPase hydrolysis rate. Involved in the addition of a carboxymethylaminomethyl (cmnm) group at the wobble position (U34) of certain tRNAs, forming tRNA-cmnm(5)s(2)U34.</text>
</comment>
<comment type="subunit">
    <text evidence="7">Homodimer. Heterotetramer of two MnmE and two MnmG subunits.</text>
</comment>
<feature type="binding site" evidence="7">
    <location>
        <begin position="290"/>
        <end position="293"/>
    </location>
    <ligand>
        <name>GTP</name>
        <dbReference type="ChEBI" id="CHEBI:37565"/>
    </ligand>
</feature>
<comment type="subcellular location">
    <subcellularLocation>
        <location evidence="7">Cytoplasm</location>
    </subcellularLocation>
</comment>
<feature type="binding site" evidence="7">
    <location>
        <position position="457"/>
    </location>
    <ligand>
        <name>(6S)-5-formyl-5,6,7,8-tetrahydrofolate</name>
        <dbReference type="ChEBI" id="CHEBI:57457"/>
    </ligand>
</feature>
<keyword evidence="4 7" id="KW-0378">Hydrolase</keyword>
<dbReference type="CDD" id="cd14858">
    <property type="entry name" value="TrmE_N"/>
    <property type="match status" value="1"/>
</dbReference>
<dbReference type="InterPro" id="IPR018948">
    <property type="entry name" value="GTP-bd_TrmE_N"/>
</dbReference>
<feature type="binding site" evidence="7">
    <location>
        <position position="246"/>
    </location>
    <ligand>
        <name>K(+)</name>
        <dbReference type="ChEBI" id="CHEBI:29103"/>
    </ligand>
</feature>
<dbReference type="Gene3D" id="1.20.120.430">
    <property type="entry name" value="tRNA modification GTPase MnmE domain 2"/>
    <property type="match status" value="1"/>
</dbReference>
<dbReference type="STRING" id="1120919.GCA_000429165_03342"/>
<feature type="binding site" evidence="7">
    <location>
        <position position="140"/>
    </location>
    <ligand>
        <name>(6S)-5-formyl-5,6,7,8-tetrahydrofolate</name>
        <dbReference type="ChEBI" id="CHEBI:57457"/>
    </ligand>
</feature>
<evidence type="ECO:0000256" key="4">
    <source>
        <dbReference type="ARBA" id="ARBA00022801"/>
    </source>
</evidence>
<keyword evidence="6 7" id="KW-0342">GTP-binding</keyword>
<dbReference type="GO" id="GO:0003924">
    <property type="term" value="F:GTPase activity"/>
    <property type="evidence" value="ECO:0007669"/>
    <property type="project" value="UniProtKB-UniRule"/>
</dbReference>
<dbReference type="PANTHER" id="PTHR42714:SF2">
    <property type="entry name" value="TRNA MODIFICATION GTPASE GTPBP3, MITOCHONDRIAL"/>
    <property type="match status" value="1"/>
</dbReference>
<evidence type="ECO:0000256" key="9">
    <source>
        <dbReference type="SAM" id="MobiDB-lite"/>
    </source>
</evidence>
<dbReference type="InterPro" id="IPR005225">
    <property type="entry name" value="Small_GTP-bd"/>
</dbReference>
<dbReference type="HAMAP" id="MF_00379">
    <property type="entry name" value="GTPase_MnmE"/>
    <property type="match status" value="1"/>
</dbReference>
<evidence type="ECO:0000256" key="3">
    <source>
        <dbReference type="ARBA" id="ARBA00022741"/>
    </source>
</evidence>
<feature type="binding site" evidence="7">
    <location>
        <position position="101"/>
    </location>
    <ligand>
        <name>(6S)-5-formyl-5,6,7,8-tetrahydrofolate</name>
        <dbReference type="ChEBI" id="CHEBI:57457"/>
    </ligand>
</feature>
<dbReference type="RefSeq" id="WP_084440660.1">
    <property type="nucleotide sequence ID" value="NZ_AUBI01000019.1"/>
</dbReference>
<gene>
    <name evidence="7 11" type="primary">mnmE</name>
    <name evidence="7" type="synonym">trmE</name>
    <name evidence="11" type="ORF">ANI02nite_31860</name>
</gene>
<dbReference type="InterPro" id="IPR027368">
    <property type="entry name" value="MnmE_dom2"/>
</dbReference>
<dbReference type="FunFam" id="3.30.1360.120:FF:000007">
    <property type="entry name" value="tRNA modification GTPase GTPBP3, mitochondrial"/>
    <property type="match status" value="1"/>
</dbReference>
<dbReference type="PANTHER" id="PTHR42714">
    <property type="entry name" value="TRNA MODIFICATION GTPASE GTPBP3"/>
    <property type="match status" value="1"/>
</dbReference>
<keyword evidence="12" id="KW-1185">Reference proteome</keyword>
<evidence type="ECO:0000256" key="7">
    <source>
        <dbReference type="HAMAP-Rule" id="MF_00379"/>
    </source>
</evidence>
<dbReference type="GO" id="GO:0030488">
    <property type="term" value="P:tRNA methylation"/>
    <property type="evidence" value="ECO:0007669"/>
    <property type="project" value="TreeGrafter"/>
</dbReference>
<dbReference type="InterPro" id="IPR027266">
    <property type="entry name" value="TrmE/GcvT-like"/>
</dbReference>
<dbReference type="GO" id="GO:0005737">
    <property type="term" value="C:cytoplasm"/>
    <property type="evidence" value="ECO:0007669"/>
    <property type="project" value="UniProtKB-SubCell"/>
</dbReference>
<dbReference type="Pfam" id="PF10396">
    <property type="entry name" value="TrmE_N"/>
    <property type="match status" value="1"/>
</dbReference>
<feature type="binding site" evidence="7">
    <location>
        <position position="41"/>
    </location>
    <ligand>
        <name>(6S)-5-formyl-5,6,7,8-tetrahydrofolate</name>
        <dbReference type="ChEBI" id="CHEBI:57457"/>
    </ligand>
</feature>
<name>A0A511XEB3_9PROT</name>
<feature type="binding site" evidence="7">
    <location>
        <position position="265"/>
    </location>
    <ligand>
        <name>K(+)</name>
        <dbReference type="ChEBI" id="CHEBI:29103"/>
    </ligand>
</feature>
<evidence type="ECO:0000313" key="11">
    <source>
        <dbReference type="EMBL" id="GEN61302.1"/>
    </source>
</evidence>
<dbReference type="EC" id="3.6.-.-" evidence="7"/>
<dbReference type="GO" id="GO:0002098">
    <property type="term" value="P:tRNA wobble uridine modification"/>
    <property type="evidence" value="ECO:0007669"/>
    <property type="project" value="TreeGrafter"/>
</dbReference>
<organism evidence="11 12">
    <name type="scientific">Acetobacter nitrogenifigens DSM 23921 = NBRC 105050</name>
    <dbReference type="NCBI Taxonomy" id="1120919"/>
    <lineage>
        <taxon>Bacteria</taxon>
        <taxon>Pseudomonadati</taxon>
        <taxon>Pseudomonadota</taxon>
        <taxon>Alphaproteobacteria</taxon>
        <taxon>Acetobacterales</taxon>
        <taxon>Acetobacteraceae</taxon>
        <taxon>Acetobacter</taxon>
    </lineage>
</organism>
<comment type="caution">
    <text evidence="7">Lacks conserved residue(s) required for the propagation of feature annotation.</text>
</comment>
<dbReference type="SUPFAM" id="SSF52540">
    <property type="entry name" value="P-loop containing nucleoside triphosphate hydrolases"/>
    <property type="match status" value="1"/>
</dbReference>
<keyword evidence="2 7" id="KW-0819">tRNA processing</keyword>
<dbReference type="Proteomes" id="UP000321635">
    <property type="component" value="Unassembled WGS sequence"/>
</dbReference>
<reference evidence="11 12" key="1">
    <citation type="submission" date="2019-07" db="EMBL/GenBank/DDBJ databases">
        <title>Whole genome shotgun sequence of Acetobacter nitrogenifigens NBRC 105050.</title>
        <authorList>
            <person name="Hosoyama A."/>
            <person name="Uohara A."/>
            <person name="Ohji S."/>
            <person name="Ichikawa N."/>
        </authorList>
    </citation>
    <scope>NUCLEOTIDE SEQUENCE [LARGE SCALE GENOMIC DNA]</scope>
    <source>
        <strain evidence="11 12">NBRC 105050</strain>
    </source>
</reference>
<dbReference type="PROSITE" id="PS51709">
    <property type="entry name" value="G_TRME"/>
    <property type="match status" value="1"/>
</dbReference>
<feature type="domain" description="TrmE-type G" evidence="10">
    <location>
        <begin position="236"/>
        <end position="383"/>
    </location>
</feature>
<dbReference type="Gene3D" id="3.30.1360.120">
    <property type="entry name" value="Probable tRNA modification gtpase trme, domain 1"/>
    <property type="match status" value="1"/>
</dbReference>
<feature type="binding site" evidence="7">
    <location>
        <position position="270"/>
    </location>
    <ligand>
        <name>K(+)</name>
        <dbReference type="ChEBI" id="CHEBI:29103"/>
    </ligand>
</feature>
<keyword evidence="7" id="KW-0963">Cytoplasm</keyword>
<comment type="similarity">
    <text evidence="1 7 8">Belongs to the TRAFAC class TrmE-Era-EngA-EngB-Septin-like GTPase superfamily. TrmE GTPase family.</text>
</comment>
<feature type="binding site" evidence="7">
    <location>
        <position position="271"/>
    </location>
    <ligand>
        <name>Mg(2+)</name>
        <dbReference type="ChEBI" id="CHEBI:18420"/>
    </ligand>
</feature>
<dbReference type="InterPro" id="IPR006073">
    <property type="entry name" value="GTP-bd"/>
</dbReference>
<feature type="binding site" evidence="7">
    <location>
        <begin position="246"/>
        <end position="251"/>
    </location>
    <ligand>
        <name>GTP</name>
        <dbReference type="ChEBI" id="CHEBI:37565"/>
    </ligand>
</feature>
<feature type="binding site" evidence="7">
    <location>
        <position position="267"/>
    </location>
    <ligand>
        <name>K(+)</name>
        <dbReference type="ChEBI" id="CHEBI:29103"/>
    </ligand>
</feature>
<evidence type="ECO:0000256" key="1">
    <source>
        <dbReference type="ARBA" id="ARBA00011043"/>
    </source>
</evidence>
<accession>A0A511XEB3</accession>
<dbReference type="AlphaFoldDB" id="A0A511XEB3"/>
<dbReference type="NCBIfam" id="NF003661">
    <property type="entry name" value="PRK05291.1-3"/>
    <property type="match status" value="1"/>
</dbReference>
<keyword evidence="5 7" id="KW-0630">Potassium</keyword>
<proteinExistence type="inferred from homology"/>
<dbReference type="InterPro" id="IPR027417">
    <property type="entry name" value="P-loop_NTPase"/>
</dbReference>
<evidence type="ECO:0000313" key="12">
    <source>
        <dbReference type="Proteomes" id="UP000321635"/>
    </source>
</evidence>
<evidence type="ECO:0000256" key="6">
    <source>
        <dbReference type="ARBA" id="ARBA00023134"/>
    </source>
</evidence>
<comment type="cofactor">
    <cofactor evidence="7">
        <name>K(+)</name>
        <dbReference type="ChEBI" id="CHEBI:29103"/>
    </cofactor>
    <text evidence="7">Binds 1 potassium ion per subunit.</text>
</comment>
<evidence type="ECO:0000256" key="8">
    <source>
        <dbReference type="RuleBase" id="RU003313"/>
    </source>
</evidence>
<feature type="region of interest" description="Disordered" evidence="9">
    <location>
        <begin position="1"/>
        <end position="22"/>
    </location>
</feature>
<feature type="compositionally biased region" description="Basic and acidic residues" evidence="9">
    <location>
        <begin position="11"/>
        <end position="22"/>
    </location>
</feature>
<feature type="binding site" evidence="7">
    <location>
        <position position="250"/>
    </location>
    <ligand>
        <name>Mg(2+)</name>
        <dbReference type="ChEBI" id="CHEBI:18420"/>
    </ligand>
</feature>
<comment type="caution">
    <text evidence="11">The sequence shown here is derived from an EMBL/GenBank/DDBJ whole genome shotgun (WGS) entry which is preliminary data.</text>
</comment>
<protein>
    <recommendedName>
        <fullName evidence="7">tRNA modification GTPase MnmE</fullName>
        <ecNumber evidence="7">3.6.-.-</ecNumber>
    </recommendedName>
</protein>